<feature type="domain" description="DUF6985" evidence="1">
    <location>
        <begin position="15"/>
        <end position="151"/>
    </location>
</feature>
<comment type="caution">
    <text evidence="2">The sequence shown here is derived from an EMBL/GenBank/DDBJ whole genome shotgun (WGS) entry which is preliminary data.</text>
</comment>
<sequence length="159" mass="17511">MFGLFKSKIFHDSQLGEFKRSGGYWRGVIALDDSENIPLILAGNRTEPVAQAISMARGLAAVFASMRPMIESELVAHYPPYAEEFESENNSAACETMPSISAASQVWPYVALKFVSVTPLDGELIYELGYSVAWDEEHTLGARFKADQFIELCGSVLPP</sequence>
<protein>
    <recommendedName>
        <fullName evidence="1">DUF6985 domain-containing protein</fullName>
    </recommendedName>
</protein>
<name>A0ABR9CUH8_9GAMM</name>
<dbReference type="InterPro" id="IPR054254">
    <property type="entry name" value="DUF6985"/>
</dbReference>
<proteinExistence type="predicted"/>
<organism evidence="2 3">
    <name type="scientific">Methylomonas albis</name>
    <dbReference type="NCBI Taxonomy" id="1854563"/>
    <lineage>
        <taxon>Bacteria</taxon>
        <taxon>Pseudomonadati</taxon>
        <taxon>Pseudomonadota</taxon>
        <taxon>Gammaproteobacteria</taxon>
        <taxon>Methylococcales</taxon>
        <taxon>Methylococcaceae</taxon>
        <taxon>Methylomonas</taxon>
    </lineage>
</organism>
<gene>
    <name evidence="2" type="ORF">IE877_00720</name>
</gene>
<evidence type="ECO:0000313" key="3">
    <source>
        <dbReference type="Proteomes" id="UP000652176"/>
    </source>
</evidence>
<dbReference type="Proteomes" id="UP000652176">
    <property type="component" value="Unassembled WGS sequence"/>
</dbReference>
<reference evidence="2 3" key="1">
    <citation type="submission" date="2020-09" db="EMBL/GenBank/DDBJ databases">
        <title>Methylomonas albis sp. nov. and Methylomonas fluvii sp. nov.: Two cold-adapted methanotrophs from the River Elbe and an amended description of Methylovulum psychrotolerans strain Eb1.</title>
        <authorList>
            <person name="Bussmann I.K."/>
            <person name="Klings K.-W."/>
            <person name="Warnstedt J."/>
            <person name="Hoppert M."/>
            <person name="Saborowski A."/>
            <person name="Horn F."/>
            <person name="Liebner S."/>
        </authorList>
    </citation>
    <scope>NUCLEOTIDE SEQUENCE [LARGE SCALE GENOMIC DNA]</scope>
    <source>
        <strain evidence="2 3">EbA</strain>
    </source>
</reference>
<dbReference type="Pfam" id="PF22481">
    <property type="entry name" value="DUF6985"/>
    <property type="match status" value="1"/>
</dbReference>
<keyword evidence="3" id="KW-1185">Reference proteome</keyword>
<evidence type="ECO:0000259" key="1">
    <source>
        <dbReference type="Pfam" id="PF22481"/>
    </source>
</evidence>
<accession>A0ABR9CUH8</accession>
<dbReference type="EMBL" id="JACXSS010000001">
    <property type="protein sequence ID" value="MBD9354424.1"/>
    <property type="molecule type" value="Genomic_DNA"/>
</dbReference>
<dbReference type="RefSeq" id="WP_192372315.1">
    <property type="nucleotide sequence ID" value="NZ_CAJHIV010000001.1"/>
</dbReference>
<evidence type="ECO:0000313" key="2">
    <source>
        <dbReference type="EMBL" id="MBD9354424.1"/>
    </source>
</evidence>